<dbReference type="AlphaFoldDB" id="A0A0F3KRL5"/>
<dbReference type="Pfam" id="PF14119">
    <property type="entry name" value="DUF4288"/>
    <property type="match status" value="1"/>
</dbReference>
<sequence length="121" mass="13666">MWYSAHLIFYFVVESQDSVLVHENVHLIDAVDDDAANEQAVRIGKEGEDLNENGTLFLNEQPAQYRFAGVRKVISVETTPDTAVEKIVSGVEVTYSQFEVDNLSEVMQLAHGDFVDVLYRE</sequence>
<accession>A0A0F3KRL5</accession>
<dbReference type="RefSeq" id="WP_045829556.1">
    <property type="nucleotide sequence ID" value="NZ_JZRB01000021.1"/>
</dbReference>
<evidence type="ECO:0000313" key="2">
    <source>
        <dbReference type="Proteomes" id="UP000033651"/>
    </source>
</evidence>
<protein>
    <recommendedName>
        <fullName evidence="3">DUF4288 domain-containing protein</fullName>
    </recommendedName>
</protein>
<reference evidence="1 2" key="1">
    <citation type="submission" date="2015-03" db="EMBL/GenBank/DDBJ databases">
        <title>Draft genome sequence of Luteibacter yeojuensis strain SU11.</title>
        <authorList>
            <person name="Sulaiman J."/>
            <person name="Priya K."/>
            <person name="Chan K.-G."/>
        </authorList>
    </citation>
    <scope>NUCLEOTIDE SEQUENCE [LARGE SCALE GENOMIC DNA]</scope>
    <source>
        <strain evidence="1 2">SU11</strain>
    </source>
</reference>
<proteinExistence type="predicted"/>
<dbReference type="InterPro" id="IPR025630">
    <property type="entry name" value="DUF4288"/>
</dbReference>
<name>A0A0F3KRL5_9GAMM</name>
<dbReference type="Proteomes" id="UP000033651">
    <property type="component" value="Unassembled WGS sequence"/>
</dbReference>
<evidence type="ECO:0000313" key="1">
    <source>
        <dbReference type="EMBL" id="KJV33811.1"/>
    </source>
</evidence>
<dbReference type="OrthoDB" id="6047510at2"/>
<keyword evidence="2" id="KW-1185">Reference proteome</keyword>
<dbReference type="PATRIC" id="fig|345309.4.peg.1466"/>
<organism evidence="1 2">
    <name type="scientific">Luteibacter yeojuensis</name>
    <dbReference type="NCBI Taxonomy" id="345309"/>
    <lineage>
        <taxon>Bacteria</taxon>
        <taxon>Pseudomonadati</taxon>
        <taxon>Pseudomonadota</taxon>
        <taxon>Gammaproteobacteria</taxon>
        <taxon>Lysobacterales</taxon>
        <taxon>Rhodanobacteraceae</taxon>
        <taxon>Luteibacter</taxon>
    </lineage>
</organism>
<evidence type="ECO:0008006" key="3">
    <source>
        <dbReference type="Google" id="ProtNLM"/>
    </source>
</evidence>
<gene>
    <name evidence="1" type="ORF">VI08_10640</name>
</gene>
<dbReference type="EMBL" id="JZRB01000021">
    <property type="protein sequence ID" value="KJV33811.1"/>
    <property type="molecule type" value="Genomic_DNA"/>
</dbReference>
<comment type="caution">
    <text evidence="1">The sequence shown here is derived from an EMBL/GenBank/DDBJ whole genome shotgun (WGS) entry which is preliminary data.</text>
</comment>